<accession>A0AAV6RCP0</accession>
<dbReference type="Proteomes" id="UP000693946">
    <property type="component" value="Linkage Group LG2"/>
</dbReference>
<evidence type="ECO:0000313" key="1">
    <source>
        <dbReference type="EMBL" id="KAG7502002.1"/>
    </source>
</evidence>
<sequence length="208" mass="22888">MVRKHWFPLEPEQFTEEDALSLVASATHFHKDSDYVEEEAASHSSDHSCLNESGVGSVKAAIRITLAHLQLDVPSDRTAHAGDWNDPSISSLNDAALQAFMSRGLGHLMSTLVQARQQDVVDEVYAIVHDGMQLPPRLLLHHIFERALFTSLSRRLQFVSVMLLPLKSTTGLGGVQEKTVPRVPVSEGFHKVPVFPLLSTAQSQTCTA</sequence>
<protein>
    <submittedName>
        <fullName evidence="1">Uncharacterized protein</fullName>
    </submittedName>
</protein>
<reference evidence="1 2" key="1">
    <citation type="journal article" date="2021" name="Sci. Rep.">
        <title>Chromosome anchoring in Senegalese sole (Solea senegalensis) reveals sex-associated markers and genome rearrangements in flatfish.</title>
        <authorList>
            <person name="Guerrero-Cozar I."/>
            <person name="Gomez-Garrido J."/>
            <person name="Berbel C."/>
            <person name="Martinez-Blanch J.F."/>
            <person name="Alioto T."/>
            <person name="Claros M.G."/>
            <person name="Gagnaire P.A."/>
            <person name="Manchado M."/>
        </authorList>
    </citation>
    <scope>NUCLEOTIDE SEQUENCE [LARGE SCALE GENOMIC DNA]</scope>
    <source>
        <strain evidence="1">Sse05_10M</strain>
    </source>
</reference>
<organism evidence="1 2">
    <name type="scientific">Solea senegalensis</name>
    <name type="common">Senegalese sole</name>
    <dbReference type="NCBI Taxonomy" id="28829"/>
    <lineage>
        <taxon>Eukaryota</taxon>
        <taxon>Metazoa</taxon>
        <taxon>Chordata</taxon>
        <taxon>Craniata</taxon>
        <taxon>Vertebrata</taxon>
        <taxon>Euteleostomi</taxon>
        <taxon>Actinopterygii</taxon>
        <taxon>Neopterygii</taxon>
        <taxon>Teleostei</taxon>
        <taxon>Neoteleostei</taxon>
        <taxon>Acanthomorphata</taxon>
        <taxon>Carangaria</taxon>
        <taxon>Pleuronectiformes</taxon>
        <taxon>Pleuronectoidei</taxon>
        <taxon>Soleidae</taxon>
        <taxon>Solea</taxon>
    </lineage>
</organism>
<dbReference type="EMBL" id="JAGKHQ010000012">
    <property type="protein sequence ID" value="KAG7502002.1"/>
    <property type="molecule type" value="Genomic_DNA"/>
</dbReference>
<name>A0AAV6RCP0_SOLSE</name>
<gene>
    <name evidence="1" type="ORF">JOB18_011673</name>
</gene>
<dbReference type="AlphaFoldDB" id="A0AAV6RCP0"/>
<keyword evidence="2" id="KW-1185">Reference proteome</keyword>
<proteinExistence type="predicted"/>
<comment type="caution">
    <text evidence="1">The sequence shown here is derived from an EMBL/GenBank/DDBJ whole genome shotgun (WGS) entry which is preliminary data.</text>
</comment>
<evidence type="ECO:0000313" key="2">
    <source>
        <dbReference type="Proteomes" id="UP000693946"/>
    </source>
</evidence>